<dbReference type="AlphaFoldDB" id="A0A124GFY4"/>
<accession>A0A124GFY4</accession>
<comment type="caution">
    <text evidence="1">The sequence shown here is derived from an EMBL/GenBank/DDBJ whole genome shotgun (WGS) entry which is preliminary data.</text>
</comment>
<evidence type="ECO:0000313" key="2">
    <source>
        <dbReference type="Proteomes" id="UP000053176"/>
    </source>
</evidence>
<sequence length="91" mass="10092">MPSQRERVVAAVQVEGLSRRAAAVRFGVSYSVAIEWLKRVDETGSVAPHQVGGYKPKKLSGAWRDWLFERCRTKAHGPCGIRRVRAGPTAM</sequence>
<reference evidence="1 2" key="1">
    <citation type="submission" date="2015-12" db="EMBL/GenBank/DDBJ databases">
        <title>Draft genome sequence of Mesorhizobium sp. UFLA 01-765, a multitolerant efficient symbiont and plant-growth promoting strain isolated from Zn-mining soil using Leucaena leucocephala as a trap plant.</title>
        <authorList>
            <person name="Rangel W.M."/>
            <person name="Thijs S."/>
            <person name="Longatti S.M."/>
            <person name="Moreira F.M."/>
            <person name="Weyens N."/>
            <person name="Vangronsveld J."/>
            <person name="Van Hamme J.D."/>
            <person name="Bottos E.M."/>
            <person name="Rineau F."/>
        </authorList>
    </citation>
    <scope>NUCLEOTIDE SEQUENCE [LARGE SCALE GENOMIC DNA]</scope>
    <source>
        <strain evidence="1 2">UFLA 01-765</strain>
    </source>
</reference>
<dbReference type="EMBL" id="LPWA01000123">
    <property type="protein sequence ID" value="KUM25071.1"/>
    <property type="molecule type" value="Genomic_DNA"/>
</dbReference>
<evidence type="ECO:0008006" key="3">
    <source>
        <dbReference type="Google" id="ProtNLM"/>
    </source>
</evidence>
<organism evidence="1 2">
    <name type="scientific">Rhizobium loti</name>
    <name type="common">Mesorhizobium loti</name>
    <dbReference type="NCBI Taxonomy" id="381"/>
    <lineage>
        <taxon>Bacteria</taxon>
        <taxon>Pseudomonadati</taxon>
        <taxon>Pseudomonadota</taxon>
        <taxon>Alphaproteobacteria</taxon>
        <taxon>Hyphomicrobiales</taxon>
        <taxon>Phyllobacteriaceae</taxon>
        <taxon>Mesorhizobium</taxon>
    </lineage>
</organism>
<gene>
    <name evidence="1" type="ORF">AU467_27745</name>
</gene>
<dbReference type="Proteomes" id="UP000053176">
    <property type="component" value="Unassembled WGS sequence"/>
</dbReference>
<evidence type="ECO:0000313" key="1">
    <source>
        <dbReference type="EMBL" id="KUM25071.1"/>
    </source>
</evidence>
<proteinExistence type="predicted"/>
<dbReference type="SUPFAM" id="SSF46689">
    <property type="entry name" value="Homeodomain-like"/>
    <property type="match status" value="1"/>
</dbReference>
<dbReference type="InterPro" id="IPR009057">
    <property type="entry name" value="Homeodomain-like_sf"/>
</dbReference>
<protein>
    <recommendedName>
        <fullName evidence="3">Transposase</fullName>
    </recommendedName>
</protein>
<name>A0A124GFY4_RHILI</name>